<dbReference type="EMBL" id="ML220123">
    <property type="protein sequence ID" value="TGZ80715.1"/>
    <property type="molecule type" value="Genomic_DNA"/>
</dbReference>
<protein>
    <submittedName>
        <fullName evidence="2">Uncharacterized protein</fullName>
    </submittedName>
</protein>
<dbReference type="Proteomes" id="UP000298138">
    <property type="component" value="Unassembled WGS sequence"/>
</dbReference>
<proteinExistence type="predicted"/>
<feature type="region of interest" description="Disordered" evidence="1">
    <location>
        <begin position="88"/>
        <end position="265"/>
    </location>
</feature>
<feature type="compositionally biased region" description="Basic and acidic residues" evidence="1">
    <location>
        <begin position="243"/>
        <end position="256"/>
    </location>
</feature>
<sequence length="265" mass="29216">MFEISYSPYRPTIDDFAVLFQSLSGASNTGAAAEESPRLKTNHVRYLLRPTMIDEQIICPTESSRQALPAPVPDPAHETFIAKLCRAEEERQAEEKDSSDIYDDSDEGIQANIPHSPLTIPSPNGDDGENESLRLPTPDEASQPTSPPEGNEEEVQEGSSERSSDDDSMNPESDCRRNKSEEYLDASPLFSSHAVKPSPPMVARMRNHTASSSSLSSLRSSSTSCLSSESSVQRPLQIPNKCRRTEKATFEQKQNRTGEPTEEGR</sequence>
<evidence type="ECO:0000313" key="3">
    <source>
        <dbReference type="Proteomes" id="UP000298138"/>
    </source>
</evidence>
<feature type="compositionally biased region" description="Low complexity" evidence="1">
    <location>
        <begin position="211"/>
        <end position="231"/>
    </location>
</feature>
<evidence type="ECO:0000256" key="1">
    <source>
        <dbReference type="SAM" id="MobiDB-lite"/>
    </source>
</evidence>
<organism evidence="2 3">
    <name type="scientific">Ascodesmis nigricans</name>
    <dbReference type="NCBI Taxonomy" id="341454"/>
    <lineage>
        <taxon>Eukaryota</taxon>
        <taxon>Fungi</taxon>
        <taxon>Dikarya</taxon>
        <taxon>Ascomycota</taxon>
        <taxon>Pezizomycotina</taxon>
        <taxon>Pezizomycetes</taxon>
        <taxon>Pezizales</taxon>
        <taxon>Ascodesmidaceae</taxon>
        <taxon>Ascodesmis</taxon>
    </lineage>
</organism>
<gene>
    <name evidence="2" type="ORF">EX30DRAFT_378590</name>
</gene>
<accession>A0A4V3SIN3</accession>
<feature type="compositionally biased region" description="Basic and acidic residues" evidence="1">
    <location>
        <begin position="88"/>
        <end position="99"/>
    </location>
</feature>
<feature type="compositionally biased region" description="Basic and acidic residues" evidence="1">
    <location>
        <begin position="173"/>
        <end position="182"/>
    </location>
</feature>
<reference evidence="2 3" key="1">
    <citation type="submission" date="2019-04" db="EMBL/GenBank/DDBJ databases">
        <title>Comparative genomics and transcriptomics to analyze fruiting body development in filamentous ascomycetes.</title>
        <authorList>
            <consortium name="DOE Joint Genome Institute"/>
            <person name="Lutkenhaus R."/>
            <person name="Traeger S."/>
            <person name="Breuer J."/>
            <person name="Kuo A."/>
            <person name="Lipzen A."/>
            <person name="Pangilinan J."/>
            <person name="Dilworth D."/>
            <person name="Sandor L."/>
            <person name="Poggeler S."/>
            <person name="Barry K."/>
            <person name="Grigoriev I.V."/>
            <person name="Nowrousian M."/>
        </authorList>
    </citation>
    <scope>NUCLEOTIDE SEQUENCE [LARGE SCALE GENOMIC DNA]</scope>
    <source>
        <strain evidence="2 3">CBS 389.68</strain>
    </source>
</reference>
<evidence type="ECO:0000313" key="2">
    <source>
        <dbReference type="EMBL" id="TGZ80715.1"/>
    </source>
</evidence>
<dbReference type="InParanoid" id="A0A4V3SIN3"/>
<dbReference type="AlphaFoldDB" id="A0A4V3SIN3"/>
<keyword evidence="3" id="KW-1185">Reference proteome</keyword>
<name>A0A4V3SIN3_9PEZI</name>